<dbReference type="EMBL" id="SPHZ02000011">
    <property type="protein sequence ID" value="KAF0891230.1"/>
    <property type="molecule type" value="Genomic_DNA"/>
</dbReference>
<sequence length="136" mass="14310">MASEILKHSEEEISGANLRVHGASPVLVRESTPGSKLDPSDSAPAQHEVKQPAQPDEEPPQQSAPIHFDPATTPTASADSSLQSSASHALDGDHATAVEATGGSSMDADDPPEQMPARLSYIFHLVISPVLWLINT</sequence>
<gene>
    <name evidence="2" type="ORF">E2562_009408</name>
</gene>
<proteinExistence type="predicted"/>
<reference evidence="2 3" key="1">
    <citation type="submission" date="2019-11" db="EMBL/GenBank/DDBJ databases">
        <title>Whole genome sequence of Oryza granulata.</title>
        <authorList>
            <person name="Li W."/>
        </authorList>
    </citation>
    <scope>NUCLEOTIDE SEQUENCE [LARGE SCALE GENOMIC DNA]</scope>
    <source>
        <strain evidence="3">cv. Menghai</strain>
        <tissue evidence="2">Leaf</tissue>
    </source>
</reference>
<dbReference type="AlphaFoldDB" id="A0A6G1BTB0"/>
<feature type="region of interest" description="Disordered" evidence="1">
    <location>
        <begin position="1"/>
        <end position="114"/>
    </location>
</feature>
<feature type="compositionally biased region" description="Low complexity" evidence="1">
    <location>
        <begin position="76"/>
        <end position="89"/>
    </location>
</feature>
<dbReference type="Proteomes" id="UP000479710">
    <property type="component" value="Unassembled WGS sequence"/>
</dbReference>
<accession>A0A6G1BTB0</accession>
<evidence type="ECO:0000313" key="2">
    <source>
        <dbReference type="EMBL" id="KAF0891230.1"/>
    </source>
</evidence>
<evidence type="ECO:0000313" key="3">
    <source>
        <dbReference type="Proteomes" id="UP000479710"/>
    </source>
</evidence>
<name>A0A6G1BTB0_9ORYZ</name>
<evidence type="ECO:0000256" key="1">
    <source>
        <dbReference type="SAM" id="MobiDB-lite"/>
    </source>
</evidence>
<protein>
    <submittedName>
        <fullName evidence="2">Uncharacterized protein</fullName>
    </submittedName>
</protein>
<comment type="caution">
    <text evidence="2">The sequence shown here is derived from an EMBL/GenBank/DDBJ whole genome shotgun (WGS) entry which is preliminary data.</text>
</comment>
<organism evidence="2 3">
    <name type="scientific">Oryza meyeriana var. granulata</name>
    <dbReference type="NCBI Taxonomy" id="110450"/>
    <lineage>
        <taxon>Eukaryota</taxon>
        <taxon>Viridiplantae</taxon>
        <taxon>Streptophyta</taxon>
        <taxon>Embryophyta</taxon>
        <taxon>Tracheophyta</taxon>
        <taxon>Spermatophyta</taxon>
        <taxon>Magnoliopsida</taxon>
        <taxon>Liliopsida</taxon>
        <taxon>Poales</taxon>
        <taxon>Poaceae</taxon>
        <taxon>BOP clade</taxon>
        <taxon>Oryzoideae</taxon>
        <taxon>Oryzeae</taxon>
        <taxon>Oryzinae</taxon>
        <taxon>Oryza</taxon>
        <taxon>Oryza meyeriana</taxon>
    </lineage>
</organism>
<feature type="compositionally biased region" description="Basic and acidic residues" evidence="1">
    <location>
        <begin position="1"/>
        <end position="11"/>
    </location>
</feature>
<keyword evidence="3" id="KW-1185">Reference proteome</keyword>